<organism evidence="12 13">
    <name type="scientific">Salinirubrum litoreum</name>
    <dbReference type="NCBI Taxonomy" id="1126234"/>
    <lineage>
        <taxon>Archaea</taxon>
        <taxon>Methanobacteriati</taxon>
        <taxon>Methanobacteriota</taxon>
        <taxon>Stenosarchaea group</taxon>
        <taxon>Halobacteria</taxon>
        <taxon>Halobacteriales</taxon>
        <taxon>Haloferacaceae</taxon>
        <taxon>Salinirubrum</taxon>
    </lineage>
</organism>
<evidence type="ECO:0000259" key="11">
    <source>
        <dbReference type="Pfam" id="PF02355"/>
    </source>
</evidence>
<evidence type="ECO:0000256" key="3">
    <source>
        <dbReference type="ARBA" id="ARBA00022475"/>
    </source>
</evidence>
<dbReference type="GO" id="GO:0006605">
    <property type="term" value="P:protein targeting"/>
    <property type="evidence" value="ECO:0007669"/>
    <property type="project" value="UniProtKB-UniRule"/>
</dbReference>
<feature type="compositionally biased region" description="Polar residues" evidence="10">
    <location>
        <begin position="45"/>
        <end position="65"/>
    </location>
</feature>
<evidence type="ECO:0000256" key="7">
    <source>
        <dbReference type="ARBA" id="ARBA00023010"/>
    </source>
</evidence>
<keyword evidence="8 9" id="KW-0472">Membrane</keyword>
<feature type="transmembrane region" description="Helical" evidence="9">
    <location>
        <begin position="388"/>
        <end position="405"/>
    </location>
</feature>
<evidence type="ECO:0000256" key="1">
    <source>
        <dbReference type="ARBA" id="ARBA00004651"/>
    </source>
</evidence>
<evidence type="ECO:0000313" key="12">
    <source>
        <dbReference type="EMBL" id="MFC5366414.1"/>
    </source>
</evidence>
<keyword evidence="13" id="KW-1185">Reference proteome</keyword>
<dbReference type="InterPro" id="IPR048634">
    <property type="entry name" value="SecD_SecF_C"/>
</dbReference>
<comment type="caution">
    <text evidence="9">Lacks conserved residue(s) required for the propagation of feature annotation.</text>
</comment>
<keyword evidence="7 9" id="KW-0811">Translocation</keyword>
<keyword evidence="4 9" id="KW-0812">Transmembrane</keyword>
<comment type="function">
    <text evidence="9">Involved in protein export.</text>
</comment>
<accession>A0ABD5R8X1</accession>
<dbReference type="EMBL" id="JBHSKX010000001">
    <property type="protein sequence ID" value="MFC5366414.1"/>
    <property type="molecule type" value="Genomic_DNA"/>
</dbReference>
<evidence type="ECO:0000256" key="6">
    <source>
        <dbReference type="ARBA" id="ARBA00022989"/>
    </source>
</evidence>
<protein>
    <recommendedName>
        <fullName evidence="9">Protein-export membrane protein SecD</fullName>
    </recommendedName>
</protein>
<dbReference type="InterPro" id="IPR024912">
    <property type="entry name" value="SecD_arc"/>
</dbReference>
<evidence type="ECO:0000256" key="8">
    <source>
        <dbReference type="ARBA" id="ARBA00023136"/>
    </source>
</evidence>
<dbReference type="InterPro" id="IPR022813">
    <property type="entry name" value="SecD/SecF_arch_bac"/>
</dbReference>
<comment type="similarity">
    <text evidence="9">Belongs to the SecD/SecF family. SecD subfamily.</text>
</comment>
<dbReference type="Proteomes" id="UP001596201">
    <property type="component" value="Unassembled WGS sequence"/>
</dbReference>
<feature type="region of interest" description="Disordered" evidence="10">
    <location>
        <begin position="37"/>
        <end position="65"/>
    </location>
</feature>
<dbReference type="Gene3D" id="3.30.70.3220">
    <property type="match status" value="1"/>
</dbReference>
<feature type="transmembrane region" description="Helical" evidence="9">
    <location>
        <begin position="412"/>
        <end position="436"/>
    </location>
</feature>
<comment type="caution">
    <text evidence="12">The sequence shown here is derived from an EMBL/GenBank/DDBJ whole genome shotgun (WGS) entry which is preliminary data.</text>
</comment>
<comment type="subunit">
    <text evidence="9">Part of the protein translocation apparatus. Forms a complex with SecF.</text>
</comment>
<dbReference type="RefSeq" id="WP_227228239.1">
    <property type="nucleotide sequence ID" value="NZ_JAJCVJ010000001.1"/>
</dbReference>
<dbReference type="AlphaFoldDB" id="A0ABD5R8X1"/>
<dbReference type="PANTHER" id="PTHR30081">
    <property type="entry name" value="PROTEIN-EXPORT MEMBRANE PROTEIN SEC"/>
    <property type="match status" value="1"/>
</dbReference>
<dbReference type="PANTHER" id="PTHR30081:SF1">
    <property type="entry name" value="PROTEIN TRANSLOCASE SUBUNIT SECD"/>
    <property type="match status" value="1"/>
</dbReference>
<gene>
    <name evidence="9" type="primary">secD</name>
    <name evidence="12" type="ORF">ACFPJ5_05640</name>
</gene>
<dbReference type="Gene3D" id="1.20.1640.10">
    <property type="entry name" value="Multidrug efflux transporter AcrB transmembrane domain"/>
    <property type="match status" value="1"/>
</dbReference>
<evidence type="ECO:0000256" key="5">
    <source>
        <dbReference type="ARBA" id="ARBA00022927"/>
    </source>
</evidence>
<dbReference type="HAMAP" id="MF_01463_A">
    <property type="entry name" value="SecD_A"/>
    <property type="match status" value="1"/>
</dbReference>
<evidence type="ECO:0000313" key="13">
    <source>
        <dbReference type="Proteomes" id="UP001596201"/>
    </source>
</evidence>
<feature type="transmembrane region" description="Helical" evidence="9">
    <location>
        <begin position="509"/>
        <end position="527"/>
    </location>
</feature>
<evidence type="ECO:0000256" key="4">
    <source>
        <dbReference type="ARBA" id="ARBA00022692"/>
    </source>
</evidence>
<comment type="subcellular location">
    <subcellularLocation>
        <location evidence="1 9">Cell membrane</location>
        <topology evidence="1 9">Multi-pass membrane protein</topology>
    </subcellularLocation>
</comment>
<feature type="domain" description="Protein export membrane protein SecD/SecF C-terminal" evidence="11">
    <location>
        <begin position="372"/>
        <end position="525"/>
    </location>
</feature>
<dbReference type="GO" id="GO:0065002">
    <property type="term" value="P:intracellular protein transmembrane transport"/>
    <property type="evidence" value="ECO:0007669"/>
    <property type="project" value="UniProtKB-UniRule"/>
</dbReference>
<feature type="transmembrane region" description="Helical" evidence="9">
    <location>
        <begin position="442"/>
        <end position="462"/>
    </location>
</feature>
<dbReference type="Pfam" id="PF02355">
    <property type="entry name" value="SecD_SecF_C"/>
    <property type="match status" value="1"/>
</dbReference>
<dbReference type="NCBIfam" id="NF006215">
    <property type="entry name" value="PRK08343.1-1"/>
    <property type="match status" value="1"/>
</dbReference>
<reference evidence="12 13" key="1">
    <citation type="journal article" date="2019" name="Int. J. Syst. Evol. Microbiol.">
        <title>The Global Catalogue of Microorganisms (GCM) 10K type strain sequencing project: providing services to taxonomists for standard genome sequencing and annotation.</title>
        <authorList>
            <consortium name="The Broad Institute Genomics Platform"/>
            <consortium name="The Broad Institute Genome Sequencing Center for Infectious Disease"/>
            <person name="Wu L."/>
            <person name="Ma J."/>
        </authorList>
    </citation>
    <scope>NUCLEOTIDE SEQUENCE [LARGE SCALE GENOMIC DNA]</scope>
    <source>
        <strain evidence="12 13">CGMCC 1.12237</strain>
    </source>
</reference>
<proteinExistence type="inferred from homology"/>
<dbReference type="SUPFAM" id="SSF82866">
    <property type="entry name" value="Multidrug efflux transporter AcrB transmembrane domain"/>
    <property type="match status" value="1"/>
</dbReference>
<feature type="transmembrane region" description="Helical" evidence="9">
    <location>
        <begin position="483"/>
        <end position="503"/>
    </location>
</feature>
<evidence type="ECO:0000256" key="9">
    <source>
        <dbReference type="HAMAP-Rule" id="MF_01463"/>
    </source>
</evidence>
<keyword evidence="3 9" id="KW-1003">Cell membrane</keyword>
<keyword evidence="5 9" id="KW-0653">Protein transport</keyword>
<dbReference type="GO" id="GO:0005886">
    <property type="term" value="C:plasma membrane"/>
    <property type="evidence" value="ECO:0007669"/>
    <property type="project" value="UniProtKB-SubCell"/>
</dbReference>
<keyword evidence="6 9" id="KW-1133">Transmembrane helix</keyword>
<evidence type="ECO:0000256" key="10">
    <source>
        <dbReference type="SAM" id="MobiDB-lite"/>
    </source>
</evidence>
<name>A0ABD5R8X1_9EURY</name>
<sequence>MSVAGIYTTARENWRVTFLVFVLILSSVALFAPTGGGTGADAAPNSTVTNGTTPAPTVNDTGDSGMTNLQYGIQLSGGTRIRAPLQGYVANDVDIGGRDSTAVEQAVAAELPNTDAGDVTVRGPSSEFNRNTPAIELTSNATQSEFTAALDAAGVEYGAVSSGVTGETREETVRVLRSKINQAGLSGGSVTTITDESGQRFVVVTVPNENPESVVDLVQSRGEVEVLAYYPTEENNETVYRNRTVLTQDDFANIGVAEQQQSGGGAFVPVQVREEAAPRFQADMVETGIARPGGSGCGWPSESGTCLLVTVDDRVVASYGMRASLAESMVDGSWVQDSGFQLLAANISEAQSVAISLRAGALPAALSVAEGDVLYVAPSLGAEFRTNSLITALIAVFAVSGVVFVRYGEAKVAAPMVVTALSEVLILLGFAAAIGYPLDLSVIAGFIAVIGTGVDDLIIIADEVMSEGEVNSRRVFQSRFRKAFWVIGAAAATTIVAMSPLAVLSLGDLQGFAIFTILGVLVGVLLTRPAYGDILRALLTER</sequence>
<keyword evidence="2 9" id="KW-0813">Transport</keyword>
<evidence type="ECO:0000256" key="2">
    <source>
        <dbReference type="ARBA" id="ARBA00022448"/>
    </source>
</evidence>